<dbReference type="InterPro" id="IPR041347">
    <property type="entry name" value="MftR_C"/>
</dbReference>
<protein>
    <submittedName>
        <fullName evidence="6">TetR family transcriptional regulator</fullName>
    </submittedName>
</protein>
<dbReference type="InterPro" id="IPR050109">
    <property type="entry name" value="HTH-type_TetR-like_transc_reg"/>
</dbReference>
<dbReference type="Gene3D" id="1.10.10.60">
    <property type="entry name" value="Homeodomain-like"/>
    <property type="match status" value="1"/>
</dbReference>
<keyword evidence="1" id="KW-0805">Transcription regulation</keyword>
<dbReference type="PROSITE" id="PS01081">
    <property type="entry name" value="HTH_TETR_1"/>
    <property type="match status" value="1"/>
</dbReference>
<evidence type="ECO:0000313" key="7">
    <source>
        <dbReference type="Proteomes" id="UP000625527"/>
    </source>
</evidence>
<dbReference type="InterPro" id="IPR023772">
    <property type="entry name" value="DNA-bd_HTH_TetR-type_CS"/>
</dbReference>
<dbReference type="Gene3D" id="1.10.357.10">
    <property type="entry name" value="Tetracycline Repressor, domain 2"/>
    <property type="match status" value="1"/>
</dbReference>
<evidence type="ECO:0000256" key="2">
    <source>
        <dbReference type="ARBA" id="ARBA00023125"/>
    </source>
</evidence>
<evidence type="ECO:0000256" key="1">
    <source>
        <dbReference type="ARBA" id="ARBA00023015"/>
    </source>
</evidence>
<dbReference type="Proteomes" id="UP000625527">
    <property type="component" value="Unassembled WGS sequence"/>
</dbReference>
<accession>A0ABR9N528</accession>
<dbReference type="InterPro" id="IPR001647">
    <property type="entry name" value="HTH_TetR"/>
</dbReference>
<keyword evidence="3" id="KW-0804">Transcription</keyword>
<keyword evidence="7" id="KW-1185">Reference proteome</keyword>
<name>A0ABR9N528_9MICO</name>
<proteinExistence type="predicted"/>
<dbReference type="Pfam" id="PF17754">
    <property type="entry name" value="TetR_C_14"/>
    <property type="match status" value="1"/>
</dbReference>
<reference evidence="6 7" key="1">
    <citation type="submission" date="2020-10" db="EMBL/GenBank/DDBJ databases">
        <title>Myceligenerans pegani sp. nov., an endophytic actinomycete isolated from Peganum harmala L. in Xinjiang, China.</title>
        <authorList>
            <person name="Xin L."/>
        </authorList>
    </citation>
    <scope>NUCLEOTIDE SEQUENCE [LARGE SCALE GENOMIC DNA]</scope>
    <source>
        <strain evidence="6 7">TRM65318</strain>
    </source>
</reference>
<dbReference type="Pfam" id="PF00440">
    <property type="entry name" value="TetR_N"/>
    <property type="match status" value="1"/>
</dbReference>
<dbReference type="PRINTS" id="PR00455">
    <property type="entry name" value="HTHTETR"/>
</dbReference>
<dbReference type="PROSITE" id="PS50977">
    <property type="entry name" value="HTH_TETR_2"/>
    <property type="match status" value="1"/>
</dbReference>
<comment type="caution">
    <text evidence="6">The sequence shown here is derived from an EMBL/GenBank/DDBJ whole genome shotgun (WGS) entry which is preliminary data.</text>
</comment>
<dbReference type="PANTHER" id="PTHR30055:SF238">
    <property type="entry name" value="MYCOFACTOCIN BIOSYNTHESIS TRANSCRIPTIONAL REGULATOR MFTR-RELATED"/>
    <property type="match status" value="1"/>
</dbReference>
<dbReference type="EMBL" id="JADAQT010000108">
    <property type="protein sequence ID" value="MBE1878286.1"/>
    <property type="molecule type" value="Genomic_DNA"/>
</dbReference>
<sequence>MDEPKVGLRERTRNAVRAQLAEAALRLFVEQGFEETTVEQIAAVTGLSRRSFHRYFSSKEDVIGQWSVETGAQLAAALAARPSEEDAWFALRRAFDGLVHQLGTGPMSLRITRMTLNTPALHATHLHKHAHWRDVLADVLQARLAARTDGSARIAAIALAGAALASLDSALTQWVSEDAEQPLGELVDQAMSAVAPLRESL</sequence>
<gene>
    <name evidence="6" type="ORF">IHE71_21560</name>
</gene>
<evidence type="ECO:0000256" key="4">
    <source>
        <dbReference type="PROSITE-ProRule" id="PRU00335"/>
    </source>
</evidence>
<dbReference type="RefSeq" id="WP_192864822.1">
    <property type="nucleotide sequence ID" value="NZ_JADAQT010000108.1"/>
</dbReference>
<evidence type="ECO:0000313" key="6">
    <source>
        <dbReference type="EMBL" id="MBE1878286.1"/>
    </source>
</evidence>
<dbReference type="SUPFAM" id="SSF46689">
    <property type="entry name" value="Homeodomain-like"/>
    <property type="match status" value="1"/>
</dbReference>
<evidence type="ECO:0000256" key="3">
    <source>
        <dbReference type="ARBA" id="ARBA00023163"/>
    </source>
</evidence>
<organism evidence="6 7">
    <name type="scientific">Myceligenerans pegani</name>
    <dbReference type="NCBI Taxonomy" id="2776917"/>
    <lineage>
        <taxon>Bacteria</taxon>
        <taxon>Bacillati</taxon>
        <taxon>Actinomycetota</taxon>
        <taxon>Actinomycetes</taxon>
        <taxon>Micrococcales</taxon>
        <taxon>Promicromonosporaceae</taxon>
        <taxon>Myceligenerans</taxon>
    </lineage>
</organism>
<dbReference type="PANTHER" id="PTHR30055">
    <property type="entry name" value="HTH-TYPE TRANSCRIPTIONAL REGULATOR RUTR"/>
    <property type="match status" value="1"/>
</dbReference>
<evidence type="ECO:0000259" key="5">
    <source>
        <dbReference type="PROSITE" id="PS50977"/>
    </source>
</evidence>
<keyword evidence="2 4" id="KW-0238">DNA-binding</keyword>
<feature type="domain" description="HTH tetR-type" evidence="5">
    <location>
        <begin position="14"/>
        <end position="74"/>
    </location>
</feature>
<feature type="DNA-binding region" description="H-T-H motif" evidence="4">
    <location>
        <begin position="37"/>
        <end position="56"/>
    </location>
</feature>
<dbReference type="InterPro" id="IPR009057">
    <property type="entry name" value="Homeodomain-like_sf"/>
</dbReference>